<evidence type="ECO:0000256" key="3">
    <source>
        <dbReference type="ARBA" id="ARBA00023274"/>
    </source>
</evidence>
<keyword evidence="7" id="KW-1185">Reference proteome</keyword>
<dbReference type="SUPFAM" id="SSF47973">
    <property type="entry name" value="Ribosomal protein S7"/>
    <property type="match status" value="1"/>
</dbReference>
<proteinExistence type="inferred from homology"/>
<evidence type="ECO:0000313" key="6">
    <source>
        <dbReference type="EMBL" id="MBJ6362362.1"/>
    </source>
</evidence>
<evidence type="ECO:0000259" key="5">
    <source>
        <dbReference type="Pfam" id="PF00177"/>
    </source>
</evidence>
<dbReference type="Proteomes" id="UP000640274">
    <property type="component" value="Unassembled WGS sequence"/>
</dbReference>
<evidence type="ECO:0000256" key="4">
    <source>
        <dbReference type="ARBA" id="ARBA00035524"/>
    </source>
</evidence>
<organism evidence="6 7">
    <name type="scientific">Paenibacillus roseus</name>
    <dbReference type="NCBI Taxonomy" id="2798579"/>
    <lineage>
        <taxon>Bacteria</taxon>
        <taxon>Bacillati</taxon>
        <taxon>Bacillota</taxon>
        <taxon>Bacilli</taxon>
        <taxon>Bacillales</taxon>
        <taxon>Paenibacillaceae</taxon>
        <taxon>Paenibacillus</taxon>
    </lineage>
</organism>
<accession>A0A934J8H0</accession>
<dbReference type="InterPro" id="IPR023798">
    <property type="entry name" value="Ribosomal_uS7_dom"/>
</dbReference>
<dbReference type="Gene3D" id="1.10.455.10">
    <property type="entry name" value="Ribosomal protein S7 domain"/>
    <property type="match status" value="1"/>
</dbReference>
<gene>
    <name evidence="6" type="ORF">JFN88_13905</name>
</gene>
<keyword evidence="3" id="KW-0687">Ribonucleoprotein</keyword>
<evidence type="ECO:0000256" key="2">
    <source>
        <dbReference type="ARBA" id="ARBA00022980"/>
    </source>
</evidence>
<dbReference type="RefSeq" id="WP_199019910.1">
    <property type="nucleotide sequence ID" value="NZ_JAELUP010000067.1"/>
</dbReference>
<dbReference type="InterPro" id="IPR036823">
    <property type="entry name" value="Ribosomal_uS7_dom_sf"/>
</dbReference>
<dbReference type="EMBL" id="JAELUP010000067">
    <property type="protein sequence ID" value="MBJ6362362.1"/>
    <property type="molecule type" value="Genomic_DNA"/>
</dbReference>
<feature type="domain" description="Small ribosomal subunit protein uS7" evidence="5">
    <location>
        <begin position="90"/>
        <end position="220"/>
    </location>
</feature>
<name>A0A934J8H0_9BACL</name>
<dbReference type="GO" id="GO:1990904">
    <property type="term" value="C:ribonucleoprotein complex"/>
    <property type="evidence" value="ECO:0007669"/>
    <property type="project" value="UniProtKB-KW"/>
</dbReference>
<comment type="caution">
    <text evidence="6">The sequence shown here is derived from an EMBL/GenBank/DDBJ whole genome shotgun (WGS) entry which is preliminary data.</text>
</comment>
<protein>
    <recommendedName>
        <fullName evidence="4">30S ribosomal protein S7</fullName>
    </recommendedName>
</protein>
<keyword evidence="2" id="KW-0689">Ribosomal protein</keyword>
<evidence type="ECO:0000313" key="7">
    <source>
        <dbReference type="Proteomes" id="UP000640274"/>
    </source>
</evidence>
<sequence>TSYHLKKEFFEIEEFFDYSRKDLIFKMIERATKGQLKSIDNLTSQNLQALEVTFSKYMTDEAQELLIEQSINNKKDDFEDLILFWKKNSENMQIINQFLKYLFIKGNKNLQKTIFSLILEYLEYKTKKNPYNVFFTALKNVTPLYLRKVKYHGKRKLYYSGFETKWKSQKLAMRWIILEARIRTKNIKKTYKPFYIEIAKQLINSYFCKGVPFQKKIQEEMAAFGQKASSFS</sequence>
<dbReference type="GO" id="GO:0005840">
    <property type="term" value="C:ribosome"/>
    <property type="evidence" value="ECO:0007669"/>
    <property type="project" value="UniProtKB-KW"/>
</dbReference>
<dbReference type="Pfam" id="PF00177">
    <property type="entry name" value="Ribosomal_S7"/>
    <property type="match status" value="1"/>
</dbReference>
<evidence type="ECO:0000256" key="1">
    <source>
        <dbReference type="ARBA" id="ARBA00007151"/>
    </source>
</evidence>
<feature type="non-terminal residue" evidence="6">
    <location>
        <position position="1"/>
    </location>
</feature>
<dbReference type="AlphaFoldDB" id="A0A934J8H0"/>
<reference evidence="6" key="1">
    <citation type="submission" date="2020-12" db="EMBL/GenBank/DDBJ databases">
        <authorList>
            <person name="Huq M.A."/>
        </authorList>
    </citation>
    <scope>NUCLEOTIDE SEQUENCE</scope>
    <source>
        <strain evidence="6">MAHUQ-46</strain>
    </source>
</reference>
<comment type="similarity">
    <text evidence="1">Belongs to the universal ribosomal protein uS7 family.</text>
</comment>